<dbReference type="STRING" id="933059.SAMN04488103_101651"/>
<dbReference type="AlphaFoldDB" id="A0A1H7ZUN8"/>
<sequence>MGQLGFKPNQWLDSKGLPLDIVPPDCPDTSLQYHSRHWITSFQCVADKGKVTQIW</sequence>
<accession>A0A1H7ZUN8</accession>
<dbReference type="Proteomes" id="UP000198761">
    <property type="component" value="Unassembled WGS sequence"/>
</dbReference>
<keyword evidence="2" id="KW-1185">Reference proteome</keyword>
<evidence type="ECO:0000313" key="2">
    <source>
        <dbReference type="Proteomes" id="UP000198761"/>
    </source>
</evidence>
<name>A0A1H7ZUN8_9RHOB</name>
<gene>
    <name evidence="1" type="ORF">SAMN04488103_101651</name>
</gene>
<evidence type="ECO:0000313" key="1">
    <source>
        <dbReference type="EMBL" id="SEM62041.1"/>
    </source>
</evidence>
<reference evidence="1 2" key="1">
    <citation type="submission" date="2016-10" db="EMBL/GenBank/DDBJ databases">
        <authorList>
            <person name="de Groot N.N."/>
        </authorList>
    </citation>
    <scope>NUCLEOTIDE SEQUENCE [LARGE SCALE GENOMIC DNA]</scope>
    <source>
        <strain evidence="1 2">DSM 3857</strain>
    </source>
</reference>
<dbReference type="EMBL" id="FOCE01000001">
    <property type="protein sequence ID" value="SEM62041.1"/>
    <property type="molecule type" value="Genomic_DNA"/>
</dbReference>
<protein>
    <submittedName>
        <fullName evidence="1">Uncharacterized protein</fullName>
    </submittedName>
</protein>
<proteinExistence type="predicted"/>
<organism evidence="1 2">
    <name type="scientific">Gemmobacter aquatilis</name>
    <dbReference type="NCBI Taxonomy" id="933059"/>
    <lineage>
        <taxon>Bacteria</taxon>
        <taxon>Pseudomonadati</taxon>
        <taxon>Pseudomonadota</taxon>
        <taxon>Alphaproteobacteria</taxon>
        <taxon>Rhodobacterales</taxon>
        <taxon>Paracoccaceae</taxon>
        <taxon>Gemmobacter</taxon>
    </lineage>
</organism>